<comment type="caution">
    <text evidence="6">The sequence shown here is derived from an EMBL/GenBank/DDBJ whole genome shotgun (WGS) entry which is preliminary data.</text>
</comment>
<evidence type="ECO:0000256" key="2">
    <source>
        <dbReference type="ARBA" id="ARBA00022723"/>
    </source>
</evidence>
<dbReference type="InterPro" id="IPR050294">
    <property type="entry name" value="RnfB_subfamily"/>
</dbReference>
<sequence length="117" mass="12878">MPTVPTSSAKAARQDKKKGEKAWIETNFCSGCEACVDICPVDCILTVQRPIAPPWYNEKVCVIDVARCTGCRLCWEVCPWDCIVMVSQDEVEEVLPLVMGQRTKQSDELVAAGEANA</sequence>
<protein>
    <submittedName>
        <fullName evidence="6">Electron transport complex subunit RsxB</fullName>
    </submittedName>
</protein>
<organism evidence="6 7">
    <name type="scientific">Candidatus Fervidibacter japonicus</name>
    <dbReference type="NCBI Taxonomy" id="2035412"/>
    <lineage>
        <taxon>Bacteria</taxon>
        <taxon>Candidatus Fervidibacterota</taxon>
        <taxon>Candidatus Fervidibacter</taxon>
    </lineage>
</organism>
<dbReference type="InterPro" id="IPR017900">
    <property type="entry name" value="4Fe4S_Fe_S_CS"/>
</dbReference>
<keyword evidence="1" id="KW-0004">4Fe-4S</keyword>
<evidence type="ECO:0000256" key="4">
    <source>
        <dbReference type="ARBA" id="ARBA00023014"/>
    </source>
</evidence>
<dbReference type="GO" id="GO:0051539">
    <property type="term" value="F:4 iron, 4 sulfur cluster binding"/>
    <property type="evidence" value="ECO:0007669"/>
    <property type="project" value="UniProtKB-KW"/>
</dbReference>
<gene>
    <name evidence="6" type="primary">rsxB_1</name>
    <name evidence="6" type="ORF">HRbin17_00996</name>
</gene>
<keyword evidence="4" id="KW-0411">Iron-sulfur</keyword>
<dbReference type="EMBL" id="BEHT01000011">
    <property type="protein sequence ID" value="GBC98483.1"/>
    <property type="molecule type" value="Genomic_DNA"/>
</dbReference>
<dbReference type="Gene3D" id="3.30.70.20">
    <property type="match status" value="2"/>
</dbReference>
<dbReference type="Pfam" id="PF12838">
    <property type="entry name" value="Fer4_7"/>
    <property type="match status" value="1"/>
</dbReference>
<reference evidence="7" key="1">
    <citation type="submission" date="2017-09" db="EMBL/GenBank/DDBJ databases">
        <title>Metaegenomics of thermophilic ammonia-oxidizing enrichment culture.</title>
        <authorList>
            <person name="Kato S."/>
            <person name="Suzuki K."/>
        </authorList>
    </citation>
    <scope>NUCLEOTIDE SEQUENCE [LARGE SCALE GENOMIC DNA]</scope>
</reference>
<dbReference type="PANTHER" id="PTHR42859">
    <property type="entry name" value="OXIDOREDUCTASE"/>
    <property type="match status" value="1"/>
</dbReference>
<dbReference type="GO" id="GO:0046872">
    <property type="term" value="F:metal ion binding"/>
    <property type="evidence" value="ECO:0007669"/>
    <property type="project" value="UniProtKB-KW"/>
</dbReference>
<dbReference type="Proteomes" id="UP000236173">
    <property type="component" value="Unassembled WGS sequence"/>
</dbReference>
<evidence type="ECO:0000313" key="7">
    <source>
        <dbReference type="Proteomes" id="UP000236173"/>
    </source>
</evidence>
<evidence type="ECO:0000256" key="1">
    <source>
        <dbReference type="ARBA" id="ARBA00022485"/>
    </source>
</evidence>
<dbReference type="AlphaFoldDB" id="A0A2H5XBC0"/>
<keyword evidence="3" id="KW-0408">Iron</keyword>
<proteinExistence type="predicted"/>
<dbReference type="SUPFAM" id="SSF54862">
    <property type="entry name" value="4Fe-4S ferredoxins"/>
    <property type="match status" value="1"/>
</dbReference>
<feature type="domain" description="4Fe-4S ferredoxin-type" evidence="5">
    <location>
        <begin position="59"/>
        <end position="88"/>
    </location>
</feature>
<keyword evidence="2" id="KW-0479">Metal-binding</keyword>
<evidence type="ECO:0000256" key="3">
    <source>
        <dbReference type="ARBA" id="ARBA00023004"/>
    </source>
</evidence>
<dbReference type="PROSITE" id="PS00198">
    <property type="entry name" value="4FE4S_FER_1"/>
    <property type="match status" value="1"/>
</dbReference>
<dbReference type="PANTHER" id="PTHR42859:SF2">
    <property type="entry name" value="FERREDOXIN"/>
    <property type="match status" value="1"/>
</dbReference>
<name>A0A2H5XBC0_9BACT</name>
<feature type="domain" description="4Fe-4S ferredoxin-type" evidence="5">
    <location>
        <begin position="20"/>
        <end position="50"/>
    </location>
</feature>
<accession>A0A2H5XBC0</accession>
<dbReference type="PROSITE" id="PS51379">
    <property type="entry name" value="4FE4S_FER_2"/>
    <property type="match status" value="2"/>
</dbReference>
<evidence type="ECO:0000313" key="6">
    <source>
        <dbReference type="EMBL" id="GBC98483.1"/>
    </source>
</evidence>
<evidence type="ECO:0000259" key="5">
    <source>
        <dbReference type="PROSITE" id="PS51379"/>
    </source>
</evidence>
<dbReference type="InterPro" id="IPR017896">
    <property type="entry name" value="4Fe4S_Fe-S-bd"/>
</dbReference>